<dbReference type="AlphaFoldDB" id="A0A0F9CI47"/>
<sequence>MIPTVMDLPAGEELNRRWGHALIQLGWLDLPADVKPDPNSLRSTLEDVVLPVWAQLMCQNQPDPTWVVKTLGTLFGMRAMLFLYGAMMDPDDRAAVEDMLFRAFETAALWMMEQHQTGGSDE</sequence>
<organism evidence="1">
    <name type="scientific">marine sediment metagenome</name>
    <dbReference type="NCBI Taxonomy" id="412755"/>
    <lineage>
        <taxon>unclassified sequences</taxon>
        <taxon>metagenomes</taxon>
        <taxon>ecological metagenomes</taxon>
    </lineage>
</organism>
<name>A0A0F9CI47_9ZZZZ</name>
<reference evidence="1" key="1">
    <citation type="journal article" date="2015" name="Nature">
        <title>Complex archaea that bridge the gap between prokaryotes and eukaryotes.</title>
        <authorList>
            <person name="Spang A."/>
            <person name="Saw J.H."/>
            <person name="Jorgensen S.L."/>
            <person name="Zaremba-Niedzwiedzka K."/>
            <person name="Martijn J."/>
            <person name="Lind A.E."/>
            <person name="van Eijk R."/>
            <person name="Schleper C."/>
            <person name="Guy L."/>
            <person name="Ettema T.J."/>
        </authorList>
    </citation>
    <scope>NUCLEOTIDE SEQUENCE</scope>
</reference>
<protein>
    <submittedName>
        <fullName evidence="1">Uncharacterized protein</fullName>
    </submittedName>
</protein>
<comment type="caution">
    <text evidence="1">The sequence shown here is derived from an EMBL/GenBank/DDBJ whole genome shotgun (WGS) entry which is preliminary data.</text>
</comment>
<dbReference type="EMBL" id="LAZR01033198">
    <property type="protein sequence ID" value="KKL48774.1"/>
    <property type="molecule type" value="Genomic_DNA"/>
</dbReference>
<accession>A0A0F9CI47</accession>
<proteinExistence type="predicted"/>
<evidence type="ECO:0000313" key="1">
    <source>
        <dbReference type="EMBL" id="KKL48774.1"/>
    </source>
</evidence>
<gene>
    <name evidence="1" type="ORF">LCGC14_2322120</name>
</gene>